<dbReference type="OrthoDB" id="10449282at2759"/>
<organism evidence="2 3">
    <name type="scientific">Coniochaeta ligniaria NRRL 30616</name>
    <dbReference type="NCBI Taxonomy" id="1408157"/>
    <lineage>
        <taxon>Eukaryota</taxon>
        <taxon>Fungi</taxon>
        <taxon>Dikarya</taxon>
        <taxon>Ascomycota</taxon>
        <taxon>Pezizomycotina</taxon>
        <taxon>Sordariomycetes</taxon>
        <taxon>Sordariomycetidae</taxon>
        <taxon>Coniochaetales</taxon>
        <taxon>Coniochaetaceae</taxon>
        <taxon>Coniochaeta</taxon>
    </lineage>
</organism>
<proteinExistence type="predicted"/>
<evidence type="ECO:0000313" key="3">
    <source>
        <dbReference type="Proteomes" id="UP000182658"/>
    </source>
</evidence>
<dbReference type="EMBL" id="KV875094">
    <property type="protein sequence ID" value="OIW33130.1"/>
    <property type="molecule type" value="Genomic_DNA"/>
</dbReference>
<gene>
    <name evidence="2" type="ORF">CONLIGDRAFT_676935</name>
</gene>
<evidence type="ECO:0000256" key="1">
    <source>
        <dbReference type="SAM" id="SignalP"/>
    </source>
</evidence>
<accession>A0A1J7JZ62</accession>
<keyword evidence="3" id="KW-1185">Reference proteome</keyword>
<sequence length="348" mass="36855">MRISAKKLFGALMVLYVGVEAQGWTATLAFNAFSNIVGGANAIAASCPKSPQGSCAVGAIQTVVGSLLAIAAGANAFFGFWKRDENGVATFVLTTDAAMAGAEPISHDDLKAMARTGPVRMQVLLKGDSSPRHAAYHFNNDTGHHKVYARYDGMPVNVMASKSMHDRRQEETIDGDDGFVGDFNDMDIDDWEQTDASSDAASNYANQIESQLESNNADSVCVGFSDGSMLDSQLRTKARSKPGAAKRHDLEARQDGPFVQANIYSDPECQQFVLDFPNVPEQGQCAQIANFRGALIVQGGVNCQTFTTLDCTGEAVTPAGASNTFWGSTAGACAGFETIPGSFSCVEA</sequence>
<feature type="signal peptide" evidence="1">
    <location>
        <begin position="1"/>
        <end position="21"/>
    </location>
</feature>
<evidence type="ECO:0000313" key="2">
    <source>
        <dbReference type="EMBL" id="OIW33130.1"/>
    </source>
</evidence>
<protein>
    <submittedName>
        <fullName evidence="2">Uncharacterized protein</fullName>
    </submittedName>
</protein>
<reference evidence="2 3" key="1">
    <citation type="submission" date="2016-10" db="EMBL/GenBank/DDBJ databases">
        <title>Draft genome sequence of Coniochaeta ligniaria NRRL30616, a lignocellulolytic fungus for bioabatement of inhibitors in plant biomass hydrolysates.</title>
        <authorList>
            <consortium name="DOE Joint Genome Institute"/>
            <person name="Jimenez D.J."/>
            <person name="Hector R.E."/>
            <person name="Riley R."/>
            <person name="Sun H."/>
            <person name="Grigoriev I.V."/>
            <person name="Van Elsas J.D."/>
            <person name="Nichols N.N."/>
        </authorList>
    </citation>
    <scope>NUCLEOTIDE SEQUENCE [LARGE SCALE GENOMIC DNA]</scope>
    <source>
        <strain evidence="2 3">NRRL 30616</strain>
    </source>
</reference>
<dbReference type="AlphaFoldDB" id="A0A1J7JZ62"/>
<dbReference type="InParanoid" id="A0A1J7JZ62"/>
<dbReference type="Proteomes" id="UP000182658">
    <property type="component" value="Unassembled WGS sequence"/>
</dbReference>
<name>A0A1J7JZ62_9PEZI</name>
<feature type="chain" id="PRO_5012001107" evidence="1">
    <location>
        <begin position="22"/>
        <end position="348"/>
    </location>
</feature>
<keyword evidence="1" id="KW-0732">Signal</keyword>